<keyword evidence="2" id="KW-1133">Transmembrane helix</keyword>
<dbReference type="EMBL" id="CAKD01000021">
    <property type="protein sequence ID" value="CCI85414.1"/>
    <property type="molecule type" value="Genomic_DNA"/>
</dbReference>
<dbReference type="PATRIC" id="fig|1423790.3.peg.387"/>
<sequence length="97" mass="11060">MVEKRSEYQKKIRSEKRKSMLSNLTSAFSDKDQIDDQATEVEEKHRPLAGDGEADNFTDEKLQTEVDKSLILKKRLNSAILIVVILIALVLLALFKL</sequence>
<dbReference type="AlphaFoldDB" id="I7KLI4"/>
<evidence type="ECO:0000256" key="1">
    <source>
        <dbReference type="SAM" id="MobiDB-lite"/>
    </source>
</evidence>
<evidence type="ECO:0000313" key="4">
    <source>
        <dbReference type="Proteomes" id="UP000009311"/>
    </source>
</evidence>
<dbReference type="STRING" id="1423790.BN53_04840"/>
<name>I7KLI4_9LACO</name>
<feature type="transmembrane region" description="Helical" evidence="2">
    <location>
        <begin position="76"/>
        <end position="95"/>
    </location>
</feature>
<keyword evidence="2" id="KW-0812">Transmembrane</keyword>
<dbReference type="Proteomes" id="UP000009311">
    <property type="component" value="Unassembled WGS sequence"/>
</dbReference>
<keyword evidence="2" id="KW-0472">Membrane</keyword>
<keyword evidence="4" id="KW-1185">Reference proteome</keyword>
<protein>
    <submittedName>
        <fullName evidence="3">Uncharacterized protein</fullName>
    </submittedName>
</protein>
<feature type="region of interest" description="Disordered" evidence="1">
    <location>
        <begin position="29"/>
        <end position="55"/>
    </location>
</feature>
<evidence type="ECO:0000313" key="3">
    <source>
        <dbReference type="EMBL" id="CCI85414.1"/>
    </source>
</evidence>
<comment type="caution">
    <text evidence="3">The sequence shown here is derived from an EMBL/GenBank/DDBJ whole genome shotgun (WGS) entry which is preliminary data.</text>
</comment>
<dbReference type="eggNOG" id="ENOG5031YFV">
    <property type="taxonomic scope" value="Bacteria"/>
</dbReference>
<dbReference type="RefSeq" id="WP_009559966.1">
    <property type="nucleotide sequence ID" value="NZ_AYZN01000001.1"/>
</dbReference>
<evidence type="ECO:0000256" key="2">
    <source>
        <dbReference type="SAM" id="Phobius"/>
    </source>
</evidence>
<reference evidence="3 4" key="1">
    <citation type="submission" date="2012-06" db="EMBL/GenBank/DDBJ databases">
        <title>Draft Genome Sequence of Lactobacillus pasteurii CRBIP 24.76T.</title>
        <authorList>
            <person name="Cousin S."/>
            <person name="Bouchier C."/>
            <person name="Loux V."/>
            <person name="Ma L."/>
            <person name="Creno S."/>
            <person name="Bizet C."/>
            <person name="Clermont D."/>
        </authorList>
    </citation>
    <scope>NUCLEOTIDE SEQUENCE [LARGE SCALE GENOMIC DNA]</scope>
    <source>
        <strain evidence="4">CRBIP 24.76T</strain>
    </source>
</reference>
<gene>
    <name evidence="3" type="ORF">BN53_04840</name>
</gene>
<proteinExistence type="predicted"/>
<organism evidence="3 4">
    <name type="scientific">Lactobacillus pasteurii DSM 23907 = CRBIP 24.76</name>
    <dbReference type="NCBI Taxonomy" id="1423790"/>
    <lineage>
        <taxon>Bacteria</taxon>
        <taxon>Bacillati</taxon>
        <taxon>Bacillota</taxon>
        <taxon>Bacilli</taxon>
        <taxon>Lactobacillales</taxon>
        <taxon>Lactobacillaceae</taxon>
        <taxon>Lactobacillus</taxon>
    </lineage>
</organism>
<accession>I7KLI4</accession>